<dbReference type="Proteomes" id="UP000730482">
    <property type="component" value="Unassembled WGS sequence"/>
</dbReference>
<dbReference type="RefSeq" id="WP_212010173.1">
    <property type="nucleotide sequence ID" value="NZ_JAAFYZ010000052.1"/>
</dbReference>
<organism evidence="1 2">
    <name type="scientific">Catenulispora pinistramenti</name>
    <dbReference type="NCBI Taxonomy" id="2705254"/>
    <lineage>
        <taxon>Bacteria</taxon>
        <taxon>Bacillati</taxon>
        <taxon>Actinomycetota</taxon>
        <taxon>Actinomycetes</taxon>
        <taxon>Catenulisporales</taxon>
        <taxon>Catenulisporaceae</taxon>
        <taxon>Catenulispora</taxon>
    </lineage>
</organism>
<comment type="caution">
    <text evidence="1">The sequence shown here is derived from an EMBL/GenBank/DDBJ whole genome shotgun (WGS) entry which is preliminary data.</text>
</comment>
<name>A0ABS5KRB6_9ACTN</name>
<evidence type="ECO:0000313" key="1">
    <source>
        <dbReference type="EMBL" id="MBS2548592.1"/>
    </source>
</evidence>
<keyword evidence="2" id="KW-1185">Reference proteome</keyword>
<sequence>MTHVWISTSDGDLLRADQVRQINVVEGLRVVTTSGSQFLLAKVEGREPTLAAARALATAIADGATSSHAAQIDVVREEAGWKVRLTAIAEQS</sequence>
<accession>A0ABS5KRB6</accession>
<reference evidence="1 2" key="1">
    <citation type="submission" date="2020-02" db="EMBL/GenBank/DDBJ databases">
        <title>Acidophilic actinobacteria isolated from forest soil.</title>
        <authorList>
            <person name="Golinska P."/>
        </authorList>
    </citation>
    <scope>NUCLEOTIDE SEQUENCE [LARGE SCALE GENOMIC DNA]</scope>
    <source>
        <strain evidence="1 2">NL8</strain>
    </source>
</reference>
<dbReference type="EMBL" id="JAAFYZ010000052">
    <property type="protein sequence ID" value="MBS2548592.1"/>
    <property type="molecule type" value="Genomic_DNA"/>
</dbReference>
<evidence type="ECO:0000313" key="2">
    <source>
        <dbReference type="Proteomes" id="UP000730482"/>
    </source>
</evidence>
<proteinExistence type="predicted"/>
<gene>
    <name evidence="1" type="ORF">KGQ19_17125</name>
</gene>
<protein>
    <submittedName>
        <fullName evidence="1">Uncharacterized protein</fullName>
    </submittedName>
</protein>